<dbReference type="PRINTS" id="PR00368">
    <property type="entry name" value="FADPNR"/>
</dbReference>
<feature type="domain" description="Reductase C-terminal" evidence="6">
    <location>
        <begin position="344"/>
        <end position="428"/>
    </location>
</feature>
<dbReference type="GO" id="GO:0016651">
    <property type="term" value="F:oxidoreductase activity, acting on NAD(P)H"/>
    <property type="evidence" value="ECO:0007669"/>
    <property type="project" value="TreeGrafter"/>
</dbReference>
<dbReference type="InterPro" id="IPR028202">
    <property type="entry name" value="Reductase_C"/>
</dbReference>
<dbReference type="Pfam" id="PF14759">
    <property type="entry name" value="Reductase_C"/>
    <property type="match status" value="1"/>
</dbReference>
<evidence type="ECO:0000313" key="8">
    <source>
        <dbReference type="Proteomes" id="UP000199039"/>
    </source>
</evidence>
<keyword evidence="2" id="KW-0285">Flavoprotein</keyword>
<dbReference type="InterPro" id="IPR050446">
    <property type="entry name" value="FAD-oxidoreductase/Apoptosis"/>
</dbReference>
<evidence type="ECO:0000256" key="3">
    <source>
        <dbReference type="ARBA" id="ARBA00022827"/>
    </source>
</evidence>
<gene>
    <name evidence="7" type="ORF">SAMN05216410_1682</name>
</gene>
<dbReference type="InterPro" id="IPR016156">
    <property type="entry name" value="FAD/NAD-linked_Rdtase_dimer_sf"/>
</dbReference>
<evidence type="ECO:0000313" key="7">
    <source>
        <dbReference type="EMBL" id="SDC34242.1"/>
    </source>
</evidence>
<accession>A0A1G6KT13</accession>
<evidence type="ECO:0000256" key="1">
    <source>
        <dbReference type="ARBA" id="ARBA00001974"/>
    </source>
</evidence>
<sequence>MEPTHHTTPAPDEPGVRPPRSVLVVGAGLAGTQTAAALRGHGFTGHLTVLGAEGLPPYDRPPLSKELFTRRAPAWLTDELGVDLSQLADELVLGDAARHLEHPVPLADHSVSVATASGRRVHADVVVLACGSVPVRPAGWEDAVTLHGATDADHLRSRLVPGARLVCIGAGWIGAEVAGAAAAAGCEVTVIEAAGVPLHRQLGPTVGAHLSRWYDAAGVTLVTGAPVVGVDASGVHLGTTTPRAIPADVVLAAVGARPATDWLADALPRDARGAIRVDARGRVVETGTVAGGTLFAVGDCATRADPVWDQVPGGHWSAALLDPDAVAREILGLEPGAGHAPYVFSTQLGHDLALFGLPDPVTDSVVLRGDPAGAGWAALYVSPAGLVTGMFVVDSPKDVAAARRMMVGGPVKLDLLRAADPQVSLRATLV</sequence>
<protein>
    <submittedName>
        <fullName evidence="7">NADPH-dependent 2,4-dienoyl-CoA reductase, sulfur reductase</fullName>
    </submittedName>
</protein>
<proteinExistence type="predicted"/>
<comment type="cofactor">
    <cofactor evidence="1">
        <name>FAD</name>
        <dbReference type="ChEBI" id="CHEBI:57692"/>
    </cofactor>
</comment>
<keyword evidence="8" id="KW-1185">Reference proteome</keyword>
<name>A0A1G6KT13_9MICO</name>
<keyword evidence="4" id="KW-0560">Oxidoreductase</keyword>
<dbReference type="PANTHER" id="PTHR43557:SF2">
    <property type="entry name" value="RIESKE DOMAIN-CONTAINING PROTEIN-RELATED"/>
    <property type="match status" value="1"/>
</dbReference>
<organism evidence="7 8">
    <name type="scientific">Sanguibacter gelidistatuariae</name>
    <dbReference type="NCBI Taxonomy" id="1814289"/>
    <lineage>
        <taxon>Bacteria</taxon>
        <taxon>Bacillati</taxon>
        <taxon>Actinomycetota</taxon>
        <taxon>Actinomycetes</taxon>
        <taxon>Micrococcales</taxon>
        <taxon>Sanguibacteraceae</taxon>
        <taxon>Sanguibacter</taxon>
    </lineage>
</organism>
<dbReference type="Proteomes" id="UP000199039">
    <property type="component" value="Unassembled WGS sequence"/>
</dbReference>
<reference evidence="7 8" key="1">
    <citation type="submission" date="2016-09" db="EMBL/GenBank/DDBJ databases">
        <authorList>
            <person name="Capua I."/>
            <person name="De Benedictis P."/>
            <person name="Joannis T."/>
            <person name="Lombin L.H."/>
            <person name="Cattoli G."/>
        </authorList>
    </citation>
    <scope>NUCLEOTIDE SEQUENCE [LARGE SCALE GENOMIC DNA]</scope>
    <source>
        <strain evidence="7 8">ISLP-3</strain>
    </source>
</reference>
<evidence type="ECO:0000259" key="6">
    <source>
        <dbReference type="Pfam" id="PF14759"/>
    </source>
</evidence>
<dbReference type="Gene3D" id="3.50.50.60">
    <property type="entry name" value="FAD/NAD(P)-binding domain"/>
    <property type="match status" value="2"/>
</dbReference>
<dbReference type="STRING" id="1814289.SAMN05216410_1682"/>
<dbReference type="PANTHER" id="PTHR43557">
    <property type="entry name" value="APOPTOSIS-INDUCING FACTOR 1"/>
    <property type="match status" value="1"/>
</dbReference>
<evidence type="ECO:0000259" key="5">
    <source>
        <dbReference type="Pfam" id="PF07992"/>
    </source>
</evidence>
<evidence type="ECO:0000256" key="2">
    <source>
        <dbReference type="ARBA" id="ARBA00022630"/>
    </source>
</evidence>
<dbReference type="InterPro" id="IPR036188">
    <property type="entry name" value="FAD/NAD-bd_sf"/>
</dbReference>
<dbReference type="InterPro" id="IPR023753">
    <property type="entry name" value="FAD/NAD-binding_dom"/>
</dbReference>
<feature type="domain" description="FAD/NAD(P)-binding" evidence="5">
    <location>
        <begin position="21"/>
        <end position="310"/>
    </location>
</feature>
<keyword evidence="3" id="KW-0274">FAD</keyword>
<evidence type="ECO:0000256" key="4">
    <source>
        <dbReference type="ARBA" id="ARBA00023002"/>
    </source>
</evidence>
<dbReference type="Gene3D" id="3.30.390.30">
    <property type="match status" value="1"/>
</dbReference>
<dbReference type="SUPFAM" id="SSF55424">
    <property type="entry name" value="FAD/NAD-linked reductases, dimerisation (C-terminal) domain"/>
    <property type="match status" value="1"/>
</dbReference>
<dbReference type="GO" id="GO:0005737">
    <property type="term" value="C:cytoplasm"/>
    <property type="evidence" value="ECO:0007669"/>
    <property type="project" value="TreeGrafter"/>
</dbReference>
<dbReference type="Pfam" id="PF07992">
    <property type="entry name" value="Pyr_redox_2"/>
    <property type="match status" value="1"/>
</dbReference>
<dbReference type="PRINTS" id="PR00411">
    <property type="entry name" value="PNDRDTASEI"/>
</dbReference>
<dbReference type="EMBL" id="FMYH01000002">
    <property type="protein sequence ID" value="SDC34242.1"/>
    <property type="molecule type" value="Genomic_DNA"/>
</dbReference>
<dbReference type="RefSeq" id="WP_093182309.1">
    <property type="nucleotide sequence ID" value="NZ_FMYH01000002.1"/>
</dbReference>
<dbReference type="OrthoDB" id="1145at2"/>
<dbReference type="SUPFAM" id="SSF51905">
    <property type="entry name" value="FAD/NAD(P)-binding domain"/>
    <property type="match status" value="1"/>
</dbReference>
<dbReference type="AlphaFoldDB" id="A0A1G6KT13"/>